<dbReference type="SUPFAM" id="SSF50129">
    <property type="entry name" value="GroES-like"/>
    <property type="match status" value="1"/>
</dbReference>
<dbReference type="InterPro" id="IPR020843">
    <property type="entry name" value="ER"/>
</dbReference>
<organism evidence="3 4">
    <name type="scientific">Colletotrichum spaethianum</name>
    <dbReference type="NCBI Taxonomy" id="700344"/>
    <lineage>
        <taxon>Eukaryota</taxon>
        <taxon>Fungi</taxon>
        <taxon>Dikarya</taxon>
        <taxon>Ascomycota</taxon>
        <taxon>Pezizomycotina</taxon>
        <taxon>Sordariomycetes</taxon>
        <taxon>Hypocreomycetidae</taxon>
        <taxon>Glomerellales</taxon>
        <taxon>Glomerellaceae</taxon>
        <taxon>Colletotrichum</taxon>
        <taxon>Colletotrichum spaethianum species complex</taxon>
    </lineage>
</organism>
<dbReference type="SUPFAM" id="SSF51735">
    <property type="entry name" value="NAD(P)-binding Rossmann-fold domains"/>
    <property type="match status" value="1"/>
</dbReference>
<dbReference type="InterPro" id="IPR013149">
    <property type="entry name" value="ADH-like_C"/>
</dbReference>
<dbReference type="AlphaFoldDB" id="A0AA37L3I8"/>
<name>A0AA37L3I8_9PEZI</name>
<dbReference type="Gene3D" id="3.40.50.720">
    <property type="entry name" value="NAD(P)-binding Rossmann-like Domain"/>
    <property type="match status" value="1"/>
</dbReference>
<proteinExistence type="predicted"/>
<dbReference type="PANTHER" id="PTHR45681">
    <property type="entry name" value="POLYKETIDE SYNTHASE 44-RELATED"/>
    <property type="match status" value="1"/>
</dbReference>
<dbReference type="GO" id="GO:0016740">
    <property type="term" value="F:transferase activity"/>
    <property type="evidence" value="ECO:0007669"/>
    <property type="project" value="UniProtKB-KW"/>
</dbReference>
<comment type="caution">
    <text evidence="3">The sequence shown here is derived from an EMBL/GenBank/DDBJ whole genome shotgun (WGS) entry which is preliminary data.</text>
</comment>
<protein>
    <submittedName>
        <fullName evidence="3">Reducing polyketide synthase rdc5</fullName>
    </submittedName>
</protein>
<feature type="domain" description="Enoyl reductase (ER)" evidence="2">
    <location>
        <begin position="5"/>
        <end position="285"/>
    </location>
</feature>
<evidence type="ECO:0000259" key="2">
    <source>
        <dbReference type="SMART" id="SM00829"/>
    </source>
</evidence>
<dbReference type="InterPro" id="IPR050444">
    <property type="entry name" value="Polyketide_Synthase"/>
</dbReference>
<dbReference type="PANTHER" id="PTHR45681:SF6">
    <property type="entry name" value="POLYKETIDE SYNTHASE 37"/>
    <property type="match status" value="1"/>
</dbReference>
<dbReference type="InterPro" id="IPR036291">
    <property type="entry name" value="NAD(P)-bd_dom_sf"/>
</dbReference>
<dbReference type="GO" id="GO:0016491">
    <property type="term" value="F:oxidoreductase activity"/>
    <property type="evidence" value="ECO:0007669"/>
    <property type="project" value="InterPro"/>
</dbReference>
<dbReference type="CDD" id="cd05195">
    <property type="entry name" value="enoyl_red"/>
    <property type="match status" value="1"/>
</dbReference>
<gene>
    <name evidence="3" type="ORF">ColSpa_01502</name>
</gene>
<sequence>MVATGCVMGTMEGADGSGIIERIGKGVMTLDVHDRVVCLAIRMHSSVIRIKASACRRIPNSMSFTEAASLPVVHCTAYNAFVRIVRIETEETPGVRKTVLIHAAAGSLSQVAIQCAEHFVMEIFATVGPDPKREHIRRLYGIPGDHVLCARDTSFAMAIKHMTNQRGVDLILNSTSGELLRQTWQCLAPGGTFIEVDKAVLDSVRPRPGNDVSATYTVFDVENIIRGNTQLTGRLLDGALDYPRRGITKPARAAKSPSATFMRLFGLCRQADTLASCSSHGRTTLQCRCGVQTF</sequence>
<dbReference type="InterPro" id="IPR011032">
    <property type="entry name" value="GroES-like_sf"/>
</dbReference>
<dbReference type="Gene3D" id="3.90.180.10">
    <property type="entry name" value="Medium-chain alcohol dehydrogenases, catalytic domain"/>
    <property type="match status" value="1"/>
</dbReference>
<dbReference type="Proteomes" id="UP001055115">
    <property type="component" value="Unassembled WGS sequence"/>
</dbReference>
<accession>A0AA37L3I8</accession>
<keyword evidence="4" id="KW-1185">Reference proteome</keyword>
<keyword evidence="1" id="KW-0808">Transferase</keyword>
<dbReference type="GeneID" id="73322304"/>
<dbReference type="RefSeq" id="XP_049123671.1">
    <property type="nucleotide sequence ID" value="XM_049267714.1"/>
</dbReference>
<dbReference type="Pfam" id="PF00107">
    <property type="entry name" value="ADH_zinc_N"/>
    <property type="match status" value="1"/>
</dbReference>
<dbReference type="SMART" id="SM00829">
    <property type="entry name" value="PKS_ER"/>
    <property type="match status" value="1"/>
</dbReference>
<evidence type="ECO:0000256" key="1">
    <source>
        <dbReference type="ARBA" id="ARBA00022679"/>
    </source>
</evidence>
<evidence type="ECO:0000313" key="4">
    <source>
        <dbReference type="Proteomes" id="UP001055115"/>
    </source>
</evidence>
<dbReference type="EMBL" id="BQXU01000003">
    <property type="protein sequence ID" value="GKT41321.1"/>
    <property type="molecule type" value="Genomic_DNA"/>
</dbReference>
<reference evidence="3 4" key="1">
    <citation type="submission" date="2022-03" db="EMBL/GenBank/DDBJ databases">
        <title>Genome data of Colletotrichum spp.</title>
        <authorList>
            <person name="Utami Y.D."/>
            <person name="Hiruma K."/>
        </authorList>
    </citation>
    <scope>NUCLEOTIDE SEQUENCE [LARGE SCALE GENOMIC DNA]</scope>
    <source>
        <strain evidence="3 4">MAFF 239500</strain>
    </source>
</reference>
<evidence type="ECO:0000313" key="3">
    <source>
        <dbReference type="EMBL" id="GKT41321.1"/>
    </source>
</evidence>